<evidence type="ECO:0000259" key="3">
    <source>
        <dbReference type="PROSITE" id="PS50097"/>
    </source>
</evidence>
<dbReference type="SMART" id="SM00225">
    <property type="entry name" value="BTB"/>
    <property type="match status" value="1"/>
</dbReference>
<dbReference type="STRING" id="418985.A0A1V9XIS2"/>
<dbReference type="InterPro" id="IPR000408">
    <property type="entry name" value="Reg_chr_condens"/>
</dbReference>
<name>A0A1V9XIS2_9ACAR</name>
<dbReference type="EMBL" id="MNPL01010034">
    <property type="protein sequence ID" value="OQR73389.1"/>
    <property type="molecule type" value="Genomic_DNA"/>
</dbReference>
<gene>
    <name evidence="4" type="ORF">BIW11_09765</name>
</gene>
<dbReference type="SUPFAM" id="SSF50985">
    <property type="entry name" value="RCC1/BLIP-II"/>
    <property type="match status" value="1"/>
</dbReference>
<sequence length="568" mass="61504">MFTCTGATSGSTTSCEETAGAIGATTGCCDRVCETQGFQGEMAGNLEDVDSVGSVCPPTMCGLPGGLENWLIFSLLKTDFARRVRLCCVFGGTANEALLVTDDDEVWALGSNVSGCLGIGDTRAALNPVKVEAICNKNVRSFAYGSGPHVLALTAQGDVYAWGHNGYAQIGNGQTCQVNSPVLISNNIPNPVVEVACGSFHSIARTISGEVTGLIQSLFCVGIACGQTSTVAVFENGEVYSWGLNGSGQLGLGNNVNQMIPAKVEGLKNVTVQKVVCGFAHTMALSDEGTLYVWGANSYGQLGFGNKANQVNPVRMKTDQGRIIDVAASHYTQISAALTETSKVLMWGHCRGQAVTEPIATPFKSLHDVFAAFSSVAITPLPMVVGHRWERCLTGILRQQFNDPTHSDIKFVVEGKTIHVHKTILKFRCEHFRQMFQDHWAENQKDTIEIEQFTYQVYKAFLEYLYTGEVALSPEDAIGLLDLANAYCEIGLKVHCQKIIKNGILVENCALLYAAAIKYEAKELEDFCFRFAMNHTTAVVQTEAFSKLDDVTLKDFIVRAAKYGAFRH</sequence>
<evidence type="ECO:0000313" key="5">
    <source>
        <dbReference type="Proteomes" id="UP000192247"/>
    </source>
</evidence>
<evidence type="ECO:0000256" key="2">
    <source>
        <dbReference type="PROSITE-ProRule" id="PRU00235"/>
    </source>
</evidence>
<dbReference type="AlphaFoldDB" id="A0A1V9XIS2"/>
<keyword evidence="1" id="KW-0677">Repeat</keyword>
<dbReference type="OrthoDB" id="10051363at2759"/>
<evidence type="ECO:0000313" key="4">
    <source>
        <dbReference type="EMBL" id="OQR73389.1"/>
    </source>
</evidence>
<dbReference type="InParanoid" id="A0A1V9XIS2"/>
<dbReference type="CDD" id="cd18298">
    <property type="entry name" value="BTB_POZ_RCBTB1_2"/>
    <property type="match status" value="1"/>
</dbReference>
<protein>
    <submittedName>
        <fullName evidence="4">RCC1 and BTB domain-containing protein 1-like</fullName>
    </submittedName>
</protein>
<dbReference type="PROSITE" id="PS50012">
    <property type="entry name" value="RCC1_3"/>
    <property type="match status" value="3"/>
</dbReference>
<dbReference type="InterPro" id="IPR051625">
    <property type="entry name" value="Signaling_Regulatory_Domain"/>
</dbReference>
<dbReference type="PROSITE" id="PS50097">
    <property type="entry name" value="BTB"/>
    <property type="match status" value="1"/>
</dbReference>
<feature type="repeat" description="RCC1" evidence="2">
    <location>
        <begin position="237"/>
        <end position="288"/>
    </location>
</feature>
<feature type="domain" description="BTB" evidence="3">
    <location>
        <begin position="407"/>
        <end position="474"/>
    </location>
</feature>
<reference evidence="4 5" key="1">
    <citation type="journal article" date="2017" name="Gigascience">
        <title>Draft genome of the honey bee ectoparasitic mite, Tropilaelaps mercedesae, is shaped by the parasitic life history.</title>
        <authorList>
            <person name="Dong X."/>
            <person name="Armstrong S.D."/>
            <person name="Xia D."/>
            <person name="Makepeace B.L."/>
            <person name="Darby A.C."/>
            <person name="Kadowaki T."/>
        </authorList>
    </citation>
    <scope>NUCLEOTIDE SEQUENCE [LARGE SCALE GENOMIC DNA]</scope>
    <source>
        <strain evidence="4">Wuxi-XJTLU</strain>
    </source>
</reference>
<feature type="repeat" description="RCC1" evidence="2">
    <location>
        <begin position="157"/>
        <end position="208"/>
    </location>
</feature>
<dbReference type="Pfam" id="PF00415">
    <property type="entry name" value="RCC1"/>
    <property type="match status" value="4"/>
</dbReference>
<dbReference type="Pfam" id="PF00651">
    <property type="entry name" value="BTB"/>
    <property type="match status" value="1"/>
</dbReference>
<feature type="repeat" description="RCC1" evidence="2">
    <location>
        <begin position="289"/>
        <end position="339"/>
    </location>
</feature>
<dbReference type="SUPFAM" id="SSF54695">
    <property type="entry name" value="POZ domain"/>
    <property type="match status" value="1"/>
</dbReference>
<dbReference type="PANTHER" id="PTHR22872:SF10">
    <property type="entry name" value="ULTRAVIOLET-B RECEPTOR UVR8"/>
    <property type="match status" value="1"/>
</dbReference>
<dbReference type="PANTHER" id="PTHR22872">
    <property type="entry name" value="BTK-BINDING PROTEIN-RELATED"/>
    <property type="match status" value="1"/>
</dbReference>
<dbReference type="CDD" id="cd18498">
    <property type="entry name" value="BACK_RCBTB1_2"/>
    <property type="match status" value="1"/>
</dbReference>
<dbReference type="Gene3D" id="2.130.10.30">
    <property type="entry name" value="Regulator of chromosome condensation 1/beta-lactamase-inhibitor protein II"/>
    <property type="match status" value="2"/>
</dbReference>
<dbReference type="InterPro" id="IPR009091">
    <property type="entry name" value="RCC1/BLIP-II"/>
</dbReference>
<dbReference type="Gene3D" id="3.30.710.10">
    <property type="entry name" value="Potassium Channel Kv1.1, Chain A"/>
    <property type="match status" value="1"/>
</dbReference>
<organism evidence="4 5">
    <name type="scientific">Tropilaelaps mercedesae</name>
    <dbReference type="NCBI Taxonomy" id="418985"/>
    <lineage>
        <taxon>Eukaryota</taxon>
        <taxon>Metazoa</taxon>
        <taxon>Ecdysozoa</taxon>
        <taxon>Arthropoda</taxon>
        <taxon>Chelicerata</taxon>
        <taxon>Arachnida</taxon>
        <taxon>Acari</taxon>
        <taxon>Parasitiformes</taxon>
        <taxon>Mesostigmata</taxon>
        <taxon>Gamasina</taxon>
        <taxon>Dermanyssoidea</taxon>
        <taxon>Laelapidae</taxon>
        <taxon>Tropilaelaps</taxon>
    </lineage>
</organism>
<dbReference type="PRINTS" id="PR00633">
    <property type="entry name" value="RCCNDNSATION"/>
</dbReference>
<dbReference type="Proteomes" id="UP000192247">
    <property type="component" value="Unassembled WGS sequence"/>
</dbReference>
<keyword evidence="5" id="KW-1185">Reference proteome</keyword>
<dbReference type="InterPro" id="IPR000210">
    <property type="entry name" value="BTB/POZ_dom"/>
</dbReference>
<comment type="caution">
    <text evidence="4">The sequence shown here is derived from an EMBL/GenBank/DDBJ whole genome shotgun (WGS) entry which is preliminary data.</text>
</comment>
<proteinExistence type="predicted"/>
<dbReference type="InterPro" id="IPR011333">
    <property type="entry name" value="SKP1/BTB/POZ_sf"/>
</dbReference>
<evidence type="ECO:0000256" key="1">
    <source>
        <dbReference type="ARBA" id="ARBA00022737"/>
    </source>
</evidence>
<accession>A0A1V9XIS2</accession>